<evidence type="ECO:0000313" key="2">
    <source>
        <dbReference type="EMBL" id="VFR26754.1"/>
    </source>
</evidence>
<name>A0A484PL17_9ZZZZ</name>
<organism evidence="2">
    <name type="scientific">plant metagenome</name>
    <dbReference type="NCBI Taxonomy" id="1297885"/>
    <lineage>
        <taxon>unclassified sequences</taxon>
        <taxon>metagenomes</taxon>
        <taxon>organismal metagenomes</taxon>
    </lineage>
</organism>
<dbReference type="EMBL" id="CAADHY010000023">
    <property type="protein sequence ID" value="VFR26754.1"/>
    <property type="molecule type" value="Genomic_DNA"/>
</dbReference>
<dbReference type="AlphaFoldDB" id="A0A484PL17"/>
<proteinExistence type="predicted"/>
<evidence type="ECO:0000256" key="1">
    <source>
        <dbReference type="SAM" id="MobiDB-lite"/>
    </source>
</evidence>
<protein>
    <submittedName>
        <fullName evidence="2">Transcriptional regulator</fullName>
    </submittedName>
</protein>
<gene>
    <name evidence="2" type="ORF">AMP9_4322</name>
</gene>
<dbReference type="Gene3D" id="1.10.10.60">
    <property type="entry name" value="Homeodomain-like"/>
    <property type="match status" value="1"/>
</dbReference>
<reference evidence="2" key="1">
    <citation type="submission" date="2019-03" db="EMBL/GenBank/DDBJ databases">
        <authorList>
            <person name="Danneels B."/>
        </authorList>
    </citation>
    <scope>NUCLEOTIDE SEQUENCE</scope>
</reference>
<accession>A0A484PL17</accession>
<dbReference type="InterPro" id="IPR009057">
    <property type="entry name" value="Homeodomain-like_sf"/>
</dbReference>
<dbReference type="SUPFAM" id="SSF46689">
    <property type="entry name" value="Homeodomain-like"/>
    <property type="match status" value="1"/>
</dbReference>
<sequence length="270" mass="28984">MRQVIDCAVLWAPGQEGWVKEWMARREHALPRARLLSLPLAAQAPNGPAPDALWRLQQVLRRYDLAILPVAPEQLAWSRMALSAAEGMLPVPLLGLAHGLRAAAIQDLLGLGLNDFVRVELEGDDLGLRLACVARRKEALAPGGLAGGGGAVRPAAARSPLGNEAPGKSSPGGAPGLAEPDMPYALASRASLPSTEETLSFRAAKSRVVAAFEHDYLSRALRRSGGNIAMAARQASKHRRAFWGLMRKHRIDAEQFRQGAEDERNGPKEG</sequence>
<feature type="region of interest" description="Disordered" evidence="1">
    <location>
        <begin position="149"/>
        <end position="181"/>
    </location>
</feature>